<feature type="region of interest" description="Disordered" evidence="1">
    <location>
        <begin position="594"/>
        <end position="615"/>
    </location>
</feature>
<accession>A0A917G3X9</accession>
<dbReference type="RefSeq" id="WP_188614429.1">
    <property type="nucleotide sequence ID" value="NZ_BMJT01000004.1"/>
</dbReference>
<dbReference type="Proteomes" id="UP000616608">
    <property type="component" value="Unassembled WGS sequence"/>
</dbReference>
<comment type="caution">
    <text evidence="2">The sequence shown here is derived from an EMBL/GenBank/DDBJ whole genome shotgun (WGS) entry which is preliminary data.</text>
</comment>
<proteinExistence type="predicted"/>
<keyword evidence="3" id="KW-1185">Reference proteome</keyword>
<evidence type="ECO:0000313" key="3">
    <source>
        <dbReference type="Proteomes" id="UP000616608"/>
    </source>
</evidence>
<evidence type="ECO:0000256" key="1">
    <source>
        <dbReference type="SAM" id="MobiDB-lite"/>
    </source>
</evidence>
<evidence type="ECO:0000313" key="2">
    <source>
        <dbReference type="EMBL" id="GGG21635.1"/>
    </source>
</evidence>
<protein>
    <recommendedName>
        <fullName evidence="4">Flagellar hook-length control protein FliK</fullName>
    </recommendedName>
</protein>
<dbReference type="EMBL" id="BMJT01000004">
    <property type="protein sequence ID" value="GGG21635.1"/>
    <property type="molecule type" value="Genomic_DNA"/>
</dbReference>
<organism evidence="2 3">
    <name type="scientific">Lysinibacillus alkalisoli</name>
    <dbReference type="NCBI Taxonomy" id="1911548"/>
    <lineage>
        <taxon>Bacteria</taxon>
        <taxon>Bacillati</taxon>
        <taxon>Bacillota</taxon>
        <taxon>Bacilli</taxon>
        <taxon>Bacillales</taxon>
        <taxon>Bacillaceae</taxon>
        <taxon>Lysinibacillus</taxon>
    </lineage>
</organism>
<reference evidence="2" key="2">
    <citation type="submission" date="2020-09" db="EMBL/GenBank/DDBJ databases">
        <authorList>
            <person name="Sun Q."/>
            <person name="Zhou Y."/>
        </authorList>
    </citation>
    <scope>NUCLEOTIDE SEQUENCE</scope>
    <source>
        <strain evidence="2">CGMCC 1.15760</strain>
    </source>
</reference>
<reference evidence="2" key="1">
    <citation type="journal article" date="2014" name="Int. J. Syst. Evol. Microbiol.">
        <title>Complete genome sequence of Corynebacterium casei LMG S-19264T (=DSM 44701T), isolated from a smear-ripened cheese.</title>
        <authorList>
            <consortium name="US DOE Joint Genome Institute (JGI-PGF)"/>
            <person name="Walter F."/>
            <person name="Albersmeier A."/>
            <person name="Kalinowski J."/>
            <person name="Ruckert C."/>
        </authorList>
    </citation>
    <scope>NUCLEOTIDE SEQUENCE</scope>
    <source>
        <strain evidence="2">CGMCC 1.15760</strain>
    </source>
</reference>
<sequence>MNVSIQNMATTNTQAVTSTTTFKQGQVFHGTIKQLYPDQMAEIQVGGQKMIAKLEVPLKAGDAHFFQVTTTQPQPELKVVTGPMGSQMTQQQQMNQLLDTMNLSKTTDMQKLMSHFMKEQMPVTKEQLIQAEAWLKNLSPVEKQQALLALSKMIENKMPFTNEVFRALMSGQQMAGMNNILENLSSVLQKDAMIPLQVKQNIMNQIQTIQKPFATESSNLLLGKMIELLQDNKMPVGDRLQALQLLKEVGMVSQKATLQNWQSTAGASSHTAGGVVQQISQAKTQDMPALLTQLKQWVLAEPNLTNQQKNTIVQLANRFGELPQTTEAVKAFSNTLHQTLTKAFNDAMQSQPFQNESSAREQLLSLIRPNSNQSPTELLQRLVQQMSKPQAPVIQNLVTVSEAQVVASLDSKAMMHAMQHVTRGLGISYEAALNQKAADMHAIAHQLKPQLQGLLEQAMQPQTREAVEHMMLRMQGTQLLSGENGHQHQLIMQLPLDFLGKRLDATLQWNGRMKENGKIDANYARVLFYLQMASLEETVIDMQVQNRVVTVTLFNDEPLLKTIAEPFQAQLTTGLNEKGYTLSAVHVKTFAEQNQPKKSTVRHAPTASGGVDYRI</sequence>
<name>A0A917G3X9_9BACI</name>
<evidence type="ECO:0008006" key="4">
    <source>
        <dbReference type="Google" id="ProtNLM"/>
    </source>
</evidence>
<dbReference type="AlphaFoldDB" id="A0A917G3X9"/>
<gene>
    <name evidence="2" type="ORF">GCM10007425_15140</name>
</gene>